<dbReference type="KEGG" id="sfeu:IM697_42575"/>
<keyword evidence="3" id="KW-1185">Reference proteome</keyword>
<protein>
    <submittedName>
        <fullName evidence="2">PIG-L family deacetylase</fullName>
    </submittedName>
</protein>
<evidence type="ECO:0000256" key="1">
    <source>
        <dbReference type="ARBA" id="ARBA00022833"/>
    </source>
</evidence>
<evidence type="ECO:0000313" key="3">
    <source>
        <dbReference type="Proteomes" id="UP000594205"/>
    </source>
</evidence>
<dbReference type="GO" id="GO:0016137">
    <property type="term" value="P:glycoside metabolic process"/>
    <property type="evidence" value="ECO:0007669"/>
    <property type="project" value="UniProtKB-ARBA"/>
</dbReference>
<dbReference type="Proteomes" id="UP000594205">
    <property type="component" value="Chromosome"/>
</dbReference>
<dbReference type="EMBL" id="CP063373">
    <property type="protein sequence ID" value="QOV36592.1"/>
    <property type="molecule type" value="Genomic_DNA"/>
</dbReference>
<dbReference type="PANTHER" id="PTHR12993">
    <property type="entry name" value="N-ACETYLGLUCOSAMINYL-PHOSPHATIDYLINOSITOL DE-N-ACETYLASE-RELATED"/>
    <property type="match status" value="1"/>
</dbReference>
<dbReference type="PANTHER" id="PTHR12993:SF28">
    <property type="entry name" value="LMBE FAMILY PROTEIN"/>
    <property type="match status" value="1"/>
</dbReference>
<organism evidence="2 3">
    <name type="scientific">Streptomyces ferrugineus</name>
    <dbReference type="NCBI Taxonomy" id="1413221"/>
    <lineage>
        <taxon>Bacteria</taxon>
        <taxon>Bacillati</taxon>
        <taxon>Actinomycetota</taxon>
        <taxon>Actinomycetes</taxon>
        <taxon>Kitasatosporales</taxon>
        <taxon>Streptomycetaceae</taxon>
        <taxon>Streptomyces</taxon>
    </lineage>
</organism>
<dbReference type="RefSeq" id="WP_194042710.1">
    <property type="nucleotide sequence ID" value="NZ_CP063373.1"/>
</dbReference>
<reference evidence="2 3" key="1">
    <citation type="submission" date="2020-10" db="EMBL/GenBank/DDBJ databases">
        <title>Streptomyces ferrugineus complate genome analysis.</title>
        <authorList>
            <person name="Anwar N."/>
        </authorList>
    </citation>
    <scope>NUCLEOTIDE SEQUENCE [LARGE SCALE GENOMIC DNA]</scope>
    <source>
        <strain evidence="2 3">CCTCC AA2014009</strain>
    </source>
</reference>
<dbReference type="GO" id="GO:0016811">
    <property type="term" value="F:hydrolase activity, acting on carbon-nitrogen (but not peptide) bonds, in linear amides"/>
    <property type="evidence" value="ECO:0007669"/>
    <property type="project" value="TreeGrafter"/>
</dbReference>
<dbReference type="SUPFAM" id="SSF102588">
    <property type="entry name" value="LmbE-like"/>
    <property type="match status" value="1"/>
</dbReference>
<keyword evidence="1" id="KW-0862">Zinc</keyword>
<name>A0A7M2SJZ5_9ACTN</name>
<gene>
    <name evidence="2" type="ORF">IM697_42575</name>
</gene>
<evidence type="ECO:0000313" key="2">
    <source>
        <dbReference type="EMBL" id="QOV36592.1"/>
    </source>
</evidence>
<dbReference type="Pfam" id="PF02585">
    <property type="entry name" value="PIG-L"/>
    <property type="match status" value="1"/>
</dbReference>
<dbReference type="Gene3D" id="3.40.50.10320">
    <property type="entry name" value="LmbE-like"/>
    <property type="match status" value="1"/>
</dbReference>
<sequence length="253" mass="28282">MTEQLQEFPTDWTRALAIVAHPDDVEYSAAAAVATWVDEGKEVVYLMASRGECGIDGLDPEKAAPIREREQRESAAVAGVQQVEFLDHPDGLIEYGPALRRDLTLAVRRHRPELVFTLNHHDHWRGVSWNTPDHRNVGRAALDAAADAANRYLFPEEGLEPWEGVRWQAVAGSPYPTHAVDVTWAVERGVRAVLEHATYLQALTDEEPEAYVRGFLGRNLAAAGARFGGRPAVSFEVFHRDPYRVRGGEVHYR</sequence>
<accession>A0A7M2SJZ5</accession>
<dbReference type="AlphaFoldDB" id="A0A7M2SJZ5"/>
<proteinExistence type="predicted"/>
<dbReference type="InterPro" id="IPR024078">
    <property type="entry name" value="LmbE-like_dom_sf"/>
</dbReference>
<dbReference type="InterPro" id="IPR003737">
    <property type="entry name" value="GlcNAc_PI_deacetylase-related"/>
</dbReference>